<dbReference type="GO" id="GO:1903487">
    <property type="term" value="P:regulation of lactation"/>
    <property type="evidence" value="ECO:0007669"/>
    <property type="project" value="Ensembl"/>
</dbReference>
<evidence type="ECO:0000313" key="14">
    <source>
        <dbReference type="Ensembl" id="ENSNGAP00000000681.1"/>
    </source>
</evidence>
<dbReference type="GO" id="GO:0005829">
    <property type="term" value="C:cytosol"/>
    <property type="evidence" value="ECO:0007669"/>
    <property type="project" value="TreeGrafter"/>
</dbReference>
<dbReference type="OMA" id="KQCERKM"/>
<dbReference type="FunFam" id="1.10.1410.20:FF:000001">
    <property type="entry name" value="2'-5'-oligoadenylate synthetase 1"/>
    <property type="match status" value="1"/>
</dbReference>
<dbReference type="GO" id="GO:0048471">
    <property type="term" value="C:perinuclear region of cytoplasm"/>
    <property type="evidence" value="ECO:0007669"/>
    <property type="project" value="Ensembl"/>
</dbReference>
<gene>
    <name evidence="14" type="primary">LOC103745585</name>
</gene>
<comment type="similarity">
    <text evidence="4">Belongs to the 2-5A synthase family.</text>
</comment>
<evidence type="ECO:0000256" key="2">
    <source>
        <dbReference type="ARBA" id="ARBA00001946"/>
    </source>
</evidence>
<dbReference type="EC" id="2.7.7.84" evidence="5"/>
<dbReference type="PROSITE" id="PS50152">
    <property type="entry name" value="25A_SYNTH_3"/>
    <property type="match status" value="2"/>
</dbReference>
<dbReference type="PANTHER" id="PTHR11258">
    <property type="entry name" value="2-5 OLIGOADENYLATE SYNTHETASE"/>
    <property type="match status" value="1"/>
</dbReference>
<dbReference type="Gene3D" id="1.10.1410.20">
    <property type="entry name" value="2'-5'-oligoadenylate synthetase 1, domain 2"/>
    <property type="match status" value="2"/>
</dbReference>
<dbReference type="GO" id="GO:0032728">
    <property type="term" value="P:positive regulation of interferon-beta production"/>
    <property type="evidence" value="ECO:0007669"/>
    <property type="project" value="Ensembl"/>
</dbReference>
<dbReference type="Pfam" id="PF10421">
    <property type="entry name" value="OAS1_C"/>
    <property type="match status" value="2"/>
</dbReference>
<name>A0A8C6QB54_NANGA</name>
<accession>A0A8C6QB54</accession>
<dbReference type="GO" id="GO:0045071">
    <property type="term" value="P:negative regulation of viral genome replication"/>
    <property type="evidence" value="ECO:0007669"/>
    <property type="project" value="TreeGrafter"/>
</dbReference>
<dbReference type="GO" id="GO:0016020">
    <property type="term" value="C:membrane"/>
    <property type="evidence" value="ECO:0007669"/>
    <property type="project" value="TreeGrafter"/>
</dbReference>
<evidence type="ECO:0000256" key="8">
    <source>
        <dbReference type="ARBA" id="ARBA00022695"/>
    </source>
</evidence>
<dbReference type="InterPro" id="IPR006116">
    <property type="entry name" value="NT_2-5OAS_ClassI-CCAase"/>
</dbReference>
<keyword evidence="10" id="KW-0694">RNA-binding</keyword>
<keyword evidence="6" id="KW-0963">Cytoplasm</keyword>
<dbReference type="PANTHER" id="PTHR11258:SF3">
    <property type="entry name" value="2'-5'-OLIGOADENYLATE SYNTHASE 2"/>
    <property type="match status" value="1"/>
</dbReference>
<evidence type="ECO:0000259" key="12">
    <source>
        <dbReference type="Pfam" id="PF01909"/>
    </source>
</evidence>
<keyword evidence="9" id="KW-0391">Immunity</keyword>
<dbReference type="GO" id="GO:0005524">
    <property type="term" value="F:ATP binding"/>
    <property type="evidence" value="ECO:0007669"/>
    <property type="project" value="Ensembl"/>
</dbReference>
<dbReference type="PROSITE" id="PS00832">
    <property type="entry name" value="25A_SYNTH_1"/>
    <property type="match status" value="1"/>
</dbReference>
<dbReference type="Pfam" id="PF01909">
    <property type="entry name" value="NTP_transf_2"/>
    <property type="match status" value="1"/>
</dbReference>
<evidence type="ECO:0000256" key="1">
    <source>
        <dbReference type="ARBA" id="ARBA00001112"/>
    </source>
</evidence>
<dbReference type="GO" id="GO:0051607">
    <property type="term" value="P:defense response to virus"/>
    <property type="evidence" value="ECO:0007669"/>
    <property type="project" value="UniProtKB-KW"/>
</dbReference>
<comment type="subcellular location">
    <subcellularLocation>
        <location evidence="3">Cytoplasm</location>
    </subcellularLocation>
</comment>
<evidence type="ECO:0000256" key="7">
    <source>
        <dbReference type="ARBA" id="ARBA00022588"/>
    </source>
</evidence>
<sequence length="683" mass="78196">MGSLWSAVSEEENLDAFIQRELKPYEECLKQIDQDVNLICDILGSNEHFSVQSMAKGGSYGRETVLRGYSDGTLVFFIDGWEKFQDQKENQHKVLSVFEQQLKNHPKFKGKVMNLGSYLEVQVSTRWQDMSLKLFPAFNPLGSLTLGLNETPSHWVYWNLKSAMDQVKAVPGEFSICFTELQQKFFNKYPRKLKDLILFIKHLYRKVISNLHLLIVYAWEQGCQAEDFDMAVGLKTMLGFIRKQAKLCVYWTVNYNFKNETIRNTLLCQLSSERPIILDPTDPTNNLGQDKHFRQLLAKEVLFPKSSLSPAPCWNVMPAPLFSTPNHLLDKFIKDFLQPSKKFLDQISKAVKIIHNFLEENHFQQSSTKVLKVVKGGSTAKGTALKDGSDVDIIVFLSSLNSYESQKTKRSQIIEEIQKQLEACQQTRDFEVKFEISKWKAPRVLSFTLKSKSLNESIDFDVLPAHDALGQLSSKFTVTPKTYMDLIELYNSQDILGGEFSTCFTELQWNFIKTRTTKLKDLIRLVKHWHKQCERKIKPKASLPPKYALELLTVYAWEQGSGVSDFDIAEGFRAILDLVTKYQQLCIFWTINYNFKDEPVRTFLLTQIQKTRPVILDPADPTGDVGGGDRWCWHLLAKEAKEWLSSPCFEVDCRGSRGIAQPWKEMQTPGSCGAGICPTVSGV</sequence>
<feature type="domain" description="2'-5'-oligoadenylate synthetase 1" evidence="13">
    <location>
        <begin position="151"/>
        <end position="301"/>
    </location>
</feature>
<dbReference type="CDD" id="cd05400">
    <property type="entry name" value="NT_2-5OAS_ClassI-CCAase"/>
    <property type="match status" value="1"/>
</dbReference>
<dbReference type="SUPFAM" id="SSF81631">
    <property type="entry name" value="PAP/OAS1 substrate-binding domain"/>
    <property type="match status" value="2"/>
</dbReference>
<dbReference type="GO" id="GO:0005654">
    <property type="term" value="C:nucleoplasm"/>
    <property type="evidence" value="ECO:0007669"/>
    <property type="project" value="TreeGrafter"/>
</dbReference>
<organism evidence="14 15">
    <name type="scientific">Nannospalax galili</name>
    <name type="common">Northern Israeli blind subterranean mole rat</name>
    <name type="synonym">Spalax galili</name>
    <dbReference type="NCBI Taxonomy" id="1026970"/>
    <lineage>
        <taxon>Eukaryota</taxon>
        <taxon>Metazoa</taxon>
        <taxon>Chordata</taxon>
        <taxon>Craniata</taxon>
        <taxon>Vertebrata</taxon>
        <taxon>Euteleostomi</taxon>
        <taxon>Mammalia</taxon>
        <taxon>Eutheria</taxon>
        <taxon>Euarchontoglires</taxon>
        <taxon>Glires</taxon>
        <taxon>Rodentia</taxon>
        <taxon>Myomorpha</taxon>
        <taxon>Muroidea</taxon>
        <taxon>Spalacidae</taxon>
        <taxon>Spalacinae</taxon>
        <taxon>Nannospalax</taxon>
    </lineage>
</organism>
<dbReference type="GO" id="GO:0003725">
    <property type="term" value="F:double-stranded RNA binding"/>
    <property type="evidence" value="ECO:0007669"/>
    <property type="project" value="Ensembl"/>
</dbReference>
<keyword evidence="8" id="KW-0808">Transferase</keyword>
<dbReference type="GO" id="GO:0042742">
    <property type="term" value="P:defense response to bacterium"/>
    <property type="evidence" value="ECO:0007669"/>
    <property type="project" value="Ensembl"/>
</dbReference>
<dbReference type="AlphaFoldDB" id="A0A8C6QB54"/>
<evidence type="ECO:0000256" key="11">
    <source>
        <dbReference type="ARBA" id="ARBA00023118"/>
    </source>
</evidence>
<dbReference type="GO" id="GO:0006401">
    <property type="term" value="P:RNA catabolic process"/>
    <property type="evidence" value="ECO:0007669"/>
    <property type="project" value="Ensembl"/>
</dbReference>
<keyword evidence="15" id="KW-1185">Reference proteome</keyword>
<dbReference type="InterPro" id="IPR002934">
    <property type="entry name" value="Polymerase_NTP_transf_dom"/>
</dbReference>
<dbReference type="InterPro" id="IPR043518">
    <property type="entry name" value="2-5OAS_N_CS"/>
</dbReference>
<dbReference type="PROSITE" id="PS00833">
    <property type="entry name" value="25A_SYNTH_2"/>
    <property type="match status" value="2"/>
</dbReference>
<evidence type="ECO:0000256" key="10">
    <source>
        <dbReference type="ARBA" id="ARBA00022884"/>
    </source>
</evidence>
<dbReference type="FunFam" id="3.30.460.10:FF:000007">
    <property type="entry name" value="2'-5'-oligoadenylate synthetase 1"/>
    <property type="match status" value="1"/>
</dbReference>
<evidence type="ECO:0000256" key="6">
    <source>
        <dbReference type="ARBA" id="ARBA00022490"/>
    </source>
</evidence>
<feature type="domain" description="Polymerase nucleotidyl transferase" evidence="12">
    <location>
        <begin position="365"/>
        <end position="441"/>
    </location>
</feature>
<feature type="domain" description="2'-5'-oligoadenylate synthetase 1" evidence="13">
    <location>
        <begin position="479"/>
        <end position="652"/>
    </location>
</feature>
<dbReference type="Gene3D" id="3.30.460.10">
    <property type="entry name" value="Beta Polymerase, domain 2"/>
    <property type="match status" value="2"/>
</dbReference>
<evidence type="ECO:0000313" key="15">
    <source>
        <dbReference type="Proteomes" id="UP000694381"/>
    </source>
</evidence>
<dbReference type="GO" id="GO:0001730">
    <property type="term" value="F:2'-5'-oligoadenylate synthetase activity"/>
    <property type="evidence" value="ECO:0007669"/>
    <property type="project" value="UniProtKB-EC"/>
</dbReference>
<evidence type="ECO:0000256" key="5">
    <source>
        <dbReference type="ARBA" id="ARBA00012577"/>
    </source>
</evidence>
<comment type="cofactor">
    <cofactor evidence="2">
        <name>Mg(2+)</name>
        <dbReference type="ChEBI" id="CHEBI:18420"/>
    </cofactor>
</comment>
<evidence type="ECO:0000256" key="3">
    <source>
        <dbReference type="ARBA" id="ARBA00004496"/>
    </source>
</evidence>
<dbReference type="GO" id="GO:0060337">
    <property type="term" value="P:type I interferon-mediated signaling pathway"/>
    <property type="evidence" value="ECO:0007669"/>
    <property type="project" value="Ensembl"/>
</dbReference>
<dbReference type="SUPFAM" id="SSF81301">
    <property type="entry name" value="Nucleotidyltransferase"/>
    <property type="match status" value="2"/>
</dbReference>
<comment type="catalytic activity">
    <reaction evidence="1">
        <text>3 ATP = 5'-triphosphoadenylyl-(2'-&gt;5')-adenylyl-(2'-&gt;5')-adenosine + 2 diphosphate</text>
        <dbReference type="Rhea" id="RHEA:34407"/>
        <dbReference type="ChEBI" id="CHEBI:30616"/>
        <dbReference type="ChEBI" id="CHEBI:33019"/>
        <dbReference type="ChEBI" id="CHEBI:67143"/>
        <dbReference type="EC" id="2.7.7.84"/>
    </reaction>
</comment>
<evidence type="ECO:0000256" key="9">
    <source>
        <dbReference type="ARBA" id="ARBA00022859"/>
    </source>
</evidence>
<evidence type="ECO:0000256" key="4">
    <source>
        <dbReference type="ARBA" id="ARBA00009526"/>
    </source>
</evidence>
<dbReference type="GO" id="GO:0032760">
    <property type="term" value="P:positive regulation of tumor necrosis factor production"/>
    <property type="evidence" value="ECO:0007669"/>
    <property type="project" value="Ensembl"/>
</dbReference>
<reference evidence="14" key="2">
    <citation type="submission" date="2025-09" db="UniProtKB">
        <authorList>
            <consortium name="Ensembl"/>
        </authorList>
    </citation>
    <scope>IDENTIFICATION</scope>
</reference>
<dbReference type="InterPro" id="IPR018952">
    <property type="entry name" value="2-5-oligoAdlate_synth_1_dom2/C"/>
</dbReference>
<evidence type="ECO:0000259" key="13">
    <source>
        <dbReference type="Pfam" id="PF10421"/>
    </source>
</evidence>
<dbReference type="Proteomes" id="UP000694381">
    <property type="component" value="Unassembled WGS sequence"/>
</dbReference>
<dbReference type="InterPro" id="IPR043519">
    <property type="entry name" value="NT_sf"/>
</dbReference>
<proteinExistence type="inferred from homology"/>
<keyword evidence="11" id="KW-0051">Antiviral defense</keyword>
<keyword evidence="7" id="KW-0399">Innate immunity</keyword>
<dbReference type="GO" id="GO:0070106">
    <property type="term" value="P:interleukin-27-mediated signaling pathway"/>
    <property type="evidence" value="ECO:0007669"/>
    <property type="project" value="Ensembl"/>
</dbReference>
<reference evidence="14" key="1">
    <citation type="submission" date="2025-08" db="UniProtKB">
        <authorList>
            <consortium name="Ensembl"/>
        </authorList>
    </citation>
    <scope>IDENTIFICATION</scope>
</reference>
<dbReference type="Ensembl" id="ENSNGAT00000000694.1">
    <property type="protein sequence ID" value="ENSNGAP00000000681.1"/>
    <property type="gene ID" value="ENSNGAG00000000513.1"/>
</dbReference>
<protein>
    <recommendedName>
        <fullName evidence="5">2'-5' oligoadenylate synthase</fullName>
        <ecNumber evidence="5">2.7.7.84</ecNumber>
    </recommendedName>
</protein>
<dbReference type="GeneTree" id="ENSGT00510000046406"/>
<dbReference type="InterPro" id="IPR006117">
    <property type="entry name" value="2-5OAS_C_CS"/>
</dbReference>
<keyword evidence="8" id="KW-0548">Nucleotidyltransferase</keyword>